<evidence type="ECO:0000313" key="12">
    <source>
        <dbReference type="EMBL" id="ORZ29535.1"/>
    </source>
</evidence>
<comment type="subunit">
    <text evidence="9">Component of the Mediator complex.</text>
</comment>
<dbReference type="PANTHER" id="PTHR12809:SF2">
    <property type="entry name" value="MEDIATOR OF RNA POLYMERASE II TRANSCRIPTION SUBUNIT 14"/>
    <property type="match status" value="1"/>
</dbReference>
<evidence type="ECO:0000256" key="9">
    <source>
        <dbReference type="RuleBase" id="RU365082"/>
    </source>
</evidence>
<dbReference type="GO" id="GO:0070847">
    <property type="term" value="C:core mediator complex"/>
    <property type="evidence" value="ECO:0007669"/>
    <property type="project" value="TreeGrafter"/>
</dbReference>
<reference evidence="12 13" key="1">
    <citation type="submission" date="2016-07" db="EMBL/GenBank/DDBJ databases">
        <title>Pervasive Adenine N6-methylation of Active Genes in Fungi.</title>
        <authorList>
            <consortium name="DOE Joint Genome Institute"/>
            <person name="Mondo S.J."/>
            <person name="Dannebaum R.O."/>
            <person name="Kuo R.C."/>
            <person name="Labutti K."/>
            <person name="Haridas S."/>
            <person name="Kuo A."/>
            <person name="Salamov A."/>
            <person name="Ahrendt S.R."/>
            <person name="Lipzen A."/>
            <person name="Sullivan W."/>
            <person name="Andreopoulos W.B."/>
            <person name="Clum A."/>
            <person name="Lindquist E."/>
            <person name="Daum C."/>
            <person name="Ramamoorthy G.K."/>
            <person name="Gryganskyi A."/>
            <person name="Culley D."/>
            <person name="Magnuson J.K."/>
            <person name="James T.Y."/>
            <person name="O'Malley M.A."/>
            <person name="Stajich J.E."/>
            <person name="Spatafora J.W."/>
            <person name="Visel A."/>
            <person name="Grigoriev I.V."/>
        </authorList>
    </citation>
    <scope>NUCLEOTIDE SEQUENCE [LARGE SCALE GENOMIC DNA]</scope>
    <source>
        <strain evidence="12 13">PL171</strain>
    </source>
</reference>
<proteinExistence type="inferred from homology"/>
<evidence type="ECO:0000256" key="2">
    <source>
        <dbReference type="ARBA" id="ARBA00007813"/>
    </source>
</evidence>
<dbReference type="GO" id="GO:0003712">
    <property type="term" value="F:transcription coregulator activity"/>
    <property type="evidence" value="ECO:0007669"/>
    <property type="project" value="UniProtKB-UniRule"/>
</dbReference>
<dbReference type="GO" id="GO:0006357">
    <property type="term" value="P:regulation of transcription by RNA polymerase II"/>
    <property type="evidence" value="ECO:0007669"/>
    <property type="project" value="InterPro"/>
</dbReference>
<evidence type="ECO:0000256" key="1">
    <source>
        <dbReference type="ARBA" id="ARBA00004123"/>
    </source>
</evidence>
<dbReference type="STRING" id="765915.A0A1Y2H4S4"/>
<accession>A0A1Y2H4S4</accession>
<feature type="compositionally biased region" description="Basic and acidic residues" evidence="10">
    <location>
        <begin position="344"/>
        <end position="356"/>
    </location>
</feature>
<gene>
    <name evidence="12" type="ORF">BCR44DRAFT_1518683</name>
</gene>
<dbReference type="InterPro" id="IPR055122">
    <property type="entry name" value="Med14_N"/>
</dbReference>
<feature type="compositionally biased region" description="Basic and acidic residues" evidence="10">
    <location>
        <begin position="38"/>
        <end position="72"/>
    </location>
</feature>
<name>A0A1Y2H4S4_9FUNG</name>
<dbReference type="GO" id="GO:0016592">
    <property type="term" value="C:mediator complex"/>
    <property type="evidence" value="ECO:0007669"/>
    <property type="project" value="UniProtKB-UniRule"/>
</dbReference>
<comment type="similarity">
    <text evidence="2 9">Belongs to the Mediator complex subunit 14 family.</text>
</comment>
<comment type="subcellular location">
    <subcellularLocation>
        <location evidence="1 9">Nucleus</location>
    </subcellularLocation>
</comment>
<evidence type="ECO:0000256" key="7">
    <source>
        <dbReference type="ARBA" id="ARBA00023242"/>
    </source>
</evidence>
<keyword evidence="4 9" id="KW-0805">Transcription regulation</keyword>
<comment type="function">
    <text evidence="9">Component of the Mediator complex, a coactivator involved in the regulated transcription of nearly all RNA polymerase II-dependent genes. Mediator functions as a bridge to convey information from gene-specific regulatory proteins to the basal RNA polymerase II transcription machinery. Mediator is recruited to promoters by direct interactions with regulatory proteins and serves as a scaffold for the assembly of a functional preinitiation complex with RNA polymerase II and the general transcription factors.</text>
</comment>
<feature type="region of interest" description="Disordered" evidence="10">
    <location>
        <begin position="909"/>
        <end position="933"/>
    </location>
</feature>
<sequence length="974" mass="106832">MHSPGRQHAQHQDGPTARTLANLRVAGSCSCHLACSSHSDHVPSDHGDADAHHSSPHDGPHPPPCPHEHQPHLGDMVPASAVIRRTAHHLHQALTLLATAAAPPSRHHNQQQLLHQHQQFPHHYASSDKIRRDLIGLVQLAHRLLAKLAAGLSWAQHVSSAYVLSQSLWAHVQRVDVALKQSLDKMRHLNLLIAAAKHANRNPDVPTAAVVLSTGCYPFLPSPEAVFPVARGAHHHAPQHIWQHSRLDKDVDPHDPDDIDPVLIDHLNDAIRSRLILHECTVPPVFMAHHHIDGGLVSFSVPNEFAVTLSLPGGFDPTIPWTLVTLDLLDPSIFQHFDSERRTKVHEHLQERDRPWPARTTPPSTPPNLPSPFDLPLIELYHMLHHIFLSMRLEALYFQAGTRDRSSGALAAIGDPEFDLASKSMHIRLWWGTFNAQSIFISTTTAAQELLFNASQHSSLSPVPLLSTTPTLCAVGAKKATSSTLHFQSTNLVMQFGPLRISIPPRISLESLVTWCMSDYAPSALVTQNRLAGDHIILPDHGLAIAIHRTTGQFSVVPLDRFHTDLKLVLDMLNKAPWALPEILHALTMSQRLGNLEASLSFDGLEPCPQDTPLTPNNRIVIDGLDLGPIRLARVLQLPYDPEYRLYLSMETFPTTKAFIVRWGPEEKRIIHEFFYGPACTSWNGAWLKIDPSAILLRPAIQLMVSFMSVTVHVNSRLPLTLTILFSRSIPGLSSALLTKSCPSVSELINYTFKCFGLVSLLAFLPTAATSIGRANFDSCTIDLNLPTGDSVTLQPTDPLVIKTPSSTALPGVRFPPFESTNPHIALPEHPESCLVVQGPKSPQGRDVAVSLVFAIPSPRVVSGPEYVPLVYSWSGSVVSPWDSKDGFEGSDDDDMIMNPSAVLAMLGMGDANSSPKGSDEASAATNGSGSMHELKPTVHELLAEIKGESITQSTSEDSLLWSLTRLIQRWRGT</sequence>
<evidence type="ECO:0000256" key="8">
    <source>
        <dbReference type="ARBA" id="ARBA00032007"/>
    </source>
</evidence>
<dbReference type="AlphaFoldDB" id="A0A1Y2H4S4"/>
<evidence type="ECO:0000256" key="3">
    <source>
        <dbReference type="ARBA" id="ARBA00019619"/>
    </source>
</evidence>
<feature type="region of interest" description="Disordered" evidence="10">
    <location>
        <begin position="37"/>
        <end position="73"/>
    </location>
</feature>
<protein>
    <recommendedName>
        <fullName evidence="3 9">Mediator of RNA polymerase II transcription subunit 14</fullName>
    </recommendedName>
    <alternativeName>
        <fullName evidence="8 9">Mediator complex subunit 14</fullName>
    </alternativeName>
</protein>
<evidence type="ECO:0000259" key="11">
    <source>
        <dbReference type="Pfam" id="PF08638"/>
    </source>
</evidence>
<dbReference type="Proteomes" id="UP000193411">
    <property type="component" value="Unassembled WGS sequence"/>
</dbReference>
<keyword evidence="7 9" id="KW-0539">Nucleus</keyword>
<evidence type="ECO:0000256" key="4">
    <source>
        <dbReference type="ARBA" id="ARBA00023015"/>
    </source>
</evidence>
<evidence type="ECO:0000313" key="13">
    <source>
        <dbReference type="Proteomes" id="UP000193411"/>
    </source>
</evidence>
<evidence type="ECO:0000256" key="5">
    <source>
        <dbReference type="ARBA" id="ARBA00023159"/>
    </source>
</evidence>
<evidence type="ECO:0000256" key="6">
    <source>
        <dbReference type="ARBA" id="ARBA00023163"/>
    </source>
</evidence>
<keyword evidence="13" id="KW-1185">Reference proteome</keyword>
<dbReference type="OrthoDB" id="205099at2759"/>
<dbReference type="PANTHER" id="PTHR12809">
    <property type="entry name" value="MEDIATOR COMPLEX SUBUNIT"/>
    <property type="match status" value="1"/>
</dbReference>
<keyword evidence="5 9" id="KW-0010">Activator</keyword>
<feature type="domain" description="Mediator complex subunit MED14 N-terminal" evidence="11">
    <location>
        <begin position="76"/>
        <end position="311"/>
    </location>
</feature>
<organism evidence="12 13">
    <name type="scientific">Catenaria anguillulae PL171</name>
    <dbReference type="NCBI Taxonomy" id="765915"/>
    <lineage>
        <taxon>Eukaryota</taxon>
        <taxon>Fungi</taxon>
        <taxon>Fungi incertae sedis</taxon>
        <taxon>Blastocladiomycota</taxon>
        <taxon>Blastocladiomycetes</taxon>
        <taxon>Blastocladiales</taxon>
        <taxon>Catenariaceae</taxon>
        <taxon>Catenaria</taxon>
    </lineage>
</organism>
<comment type="caution">
    <text evidence="12">The sequence shown here is derived from an EMBL/GenBank/DDBJ whole genome shotgun (WGS) entry which is preliminary data.</text>
</comment>
<evidence type="ECO:0000256" key="10">
    <source>
        <dbReference type="SAM" id="MobiDB-lite"/>
    </source>
</evidence>
<feature type="region of interest" description="Disordered" evidence="10">
    <location>
        <begin position="344"/>
        <end position="368"/>
    </location>
</feature>
<keyword evidence="6 9" id="KW-0804">Transcription</keyword>
<dbReference type="Pfam" id="PF08638">
    <property type="entry name" value="Med14"/>
    <property type="match status" value="1"/>
</dbReference>
<dbReference type="InterPro" id="IPR013947">
    <property type="entry name" value="Mediator_Med14"/>
</dbReference>
<dbReference type="EMBL" id="MCFL01000161">
    <property type="protein sequence ID" value="ORZ29535.1"/>
    <property type="molecule type" value="Genomic_DNA"/>
</dbReference>